<dbReference type="InterPro" id="IPR001111">
    <property type="entry name" value="TGF-b_propeptide"/>
</dbReference>
<dbReference type="Gene3D" id="2.60.120.970">
    <property type="match status" value="1"/>
</dbReference>
<evidence type="ECO:0000256" key="5">
    <source>
        <dbReference type="ARBA" id="ARBA00023030"/>
    </source>
</evidence>
<feature type="signal peptide" evidence="10">
    <location>
        <begin position="1"/>
        <end position="18"/>
    </location>
</feature>
<evidence type="ECO:0000256" key="1">
    <source>
        <dbReference type="ARBA" id="ARBA00004613"/>
    </source>
</evidence>
<evidence type="ECO:0000256" key="3">
    <source>
        <dbReference type="ARBA" id="ARBA00022525"/>
    </source>
</evidence>
<dbReference type="PANTHER" id="PTHR11848:SF308">
    <property type="entry name" value="BMP-LIKE PROTEIN UNC-129"/>
    <property type="match status" value="1"/>
</dbReference>
<feature type="region of interest" description="Disordered" evidence="9">
    <location>
        <begin position="342"/>
        <end position="378"/>
    </location>
</feature>
<dbReference type="GO" id="GO:0005615">
    <property type="term" value="C:extracellular space"/>
    <property type="evidence" value="ECO:0007669"/>
    <property type="project" value="TreeGrafter"/>
</dbReference>
<dbReference type="PANTHER" id="PTHR11848">
    <property type="entry name" value="TGF-BETA FAMILY"/>
    <property type="match status" value="1"/>
</dbReference>
<comment type="subcellular location">
    <subcellularLocation>
        <location evidence="1">Secreted</location>
    </subcellularLocation>
</comment>
<dbReference type="FunFam" id="2.10.90.10:FF:000001">
    <property type="entry name" value="Bone morphogenetic protein 4"/>
    <property type="match status" value="1"/>
</dbReference>
<keyword evidence="3" id="KW-0964">Secreted</keyword>
<keyword evidence="4 10" id="KW-0732">Signal</keyword>
<dbReference type="RefSeq" id="XP_015520062.1">
    <property type="nucleotide sequence ID" value="XM_015664576.2"/>
</dbReference>
<dbReference type="GO" id="GO:0008083">
    <property type="term" value="F:growth factor activity"/>
    <property type="evidence" value="ECO:0007669"/>
    <property type="project" value="UniProtKB-KW"/>
</dbReference>
<keyword evidence="7" id="KW-0325">Glycoprotein</keyword>
<sequence>MLRRRIFLLLLLFADVFAYPTEIPDAGSGFFDPEFGLTFSGDRLDEETQDSQREAAMTKLQQMFGIPEPSDRSGRHKIPPQFMLELYNTIADPSGVTRGKNPYNAKVVRSFIERDSSMSHYYLFNISGLETNESVLEAELHLYRKRTPLKAMHPAILSSPYYLIRVYQVLDEHQLDTPDLHKLLNVHYVGAHASGWQVFNVKQAVLSWLSGAPNLGLLVTASNLFGDDAAVNFCRRNDYHHSKQPILVLFDDDGKEASTGETITPHYYKYSNNLEEETSEEADAAYKDRKASLEEEESEDERSRGRREASSSKKGQKFVSKTKKLPGALNSMDIYERAMHRKRLSRLTNTTRDATSSTSDSTLKRRRSRSASAESNDDTTQCARHKLYIDFEEVGWNDYIISPKGYSAYHCRGHCNFPLSQGQHPTNHATVQSLVHMLRNGKDVDQPCCVPTKLLSISVLYFDNFDNIILKRYQDMVATRCGCH</sequence>
<dbReference type="SMART" id="SM00204">
    <property type="entry name" value="TGFB"/>
    <property type="match status" value="1"/>
</dbReference>
<dbReference type="PROSITE" id="PS51362">
    <property type="entry name" value="TGF_BETA_2"/>
    <property type="match status" value="1"/>
</dbReference>
<accession>A0A6J0C0J6</accession>
<dbReference type="GO" id="GO:0005125">
    <property type="term" value="F:cytokine activity"/>
    <property type="evidence" value="ECO:0007669"/>
    <property type="project" value="TreeGrafter"/>
</dbReference>
<dbReference type="SUPFAM" id="SSF57501">
    <property type="entry name" value="Cystine-knot cytokines"/>
    <property type="match status" value="1"/>
</dbReference>
<feature type="region of interest" description="Disordered" evidence="9">
    <location>
        <begin position="275"/>
        <end position="322"/>
    </location>
</feature>
<evidence type="ECO:0000256" key="4">
    <source>
        <dbReference type="ARBA" id="ARBA00022729"/>
    </source>
</evidence>
<keyword evidence="6" id="KW-1015">Disulfide bond</keyword>
<dbReference type="InterPro" id="IPR017948">
    <property type="entry name" value="TGFb_CS"/>
</dbReference>
<dbReference type="CDD" id="cd13765">
    <property type="entry name" value="TGF_beta_ADMP"/>
    <property type="match status" value="1"/>
</dbReference>
<organism evidence="13">
    <name type="scientific">Neodiprion lecontei</name>
    <name type="common">Redheaded pine sawfly</name>
    <dbReference type="NCBI Taxonomy" id="441921"/>
    <lineage>
        <taxon>Eukaryota</taxon>
        <taxon>Metazoa</taxon>
        <taxon>Ecdysozoa</taxon>
        <taxon>Arthropoda</taxon>
        <taxon>Hexapoda</taxon>
        <taxon>Insecta</taxon>
        <taxon>Pterygota</taxon>
        <taxon>Neoptera</taxon>
        <taxon>Endopterygota</taxon>
        <taxon>Hymenoptera</taxon>
        <taxon>Tenthredinoidea</taxon>
        <taxon>Diprionidae</taxon>
        <taxon>Diprioninae</taxon>
        <taxon>Neodiprion</taxon>
    </lineage>
</organism>
<dbReference type="Pfam" id="PF00688">
    <property type="entry name" value="TGFb_propeptide"/>
    <property type="match status" value="1"/>
</dbReference>
<evidence type="ECO:0000256" key="6">
    <source>
        <dbReference type="ARBA" id="ARBA00023157"/>
    </source>
</evidence>
<dbReference type="InParanoid" id="A0A6J0C0J6"/>
<evidence type="ECO:0000256" key="7">
    <source>
        <dbReference type="ARBA" id="ARBA00023180"/>
    </source>
</evidence>
<keyword evidence="5 8" id="KW-0339">Growth factor</keyword>
<proteinExistence type="inferred from homology"/>
<evidence type="ECO:0000256" key="2">
    <source>
        <dbReference type="ARBA" id="ARBA00006656"/>
    </source>
</evidence>
<feature type="compositionally biased region" description="Basic and acidic residues" evidence="9">
    <location>
        <begin position="284"/>
        <end position="293"/>
    </location>
</feature>
<dbReference type="InterPro" id="IPR001839">
    <property type="entry name" value="TGF-b_C"/>
</dbReference>
<feature type="chain" id="PRO_5026848814" evidence="10">
    <location>
        <begin position="19"/>
        <end position="484"/>
    </location>
</feature>
<dbReference type="Gene3D" id="2.10.90.10">
    <property type="entry name" value="Cystine-knot cytokines"/>
    <property type="match status" value="1"/>
</dbReference>
<dbReference type="KEGG" id="nlo:107224504"/>
<dbReference type="OrthoDB" id="5987191at2759"/>
<dbReference type="InterPro" id="IPR015615">
    <property type="entry name" value="TGF-beta-rel"/>
</dbReference>
<feature type="compositionally biased region" description="Low complexity" evidence="9">
    <location>
        <begin position="348"/>
        <end position="361"/>
    </location>
</feature>
<gene>
    <name evidence="13" type="primary">LOC107224504</name>
</gene>
<evidence type="ECO:0000313" key="13">
    <source>
        <dbReference type="RefSeq" id="XP_015520062.1"/>
    </source>
</evidence>
<dbReference type="GeneID" id="107224504"/>
<dbReference type="AlphaFoldDB" id="A0A6J0C0J6"/>
<feature type="compositionally biased region" description="Basic and acidic residues" evidence="9">
    <location>
        <begin position="301"/>
        <end position="311"/>
    </location>
</feature>
<dbReference type="InterPro" id="IPR029034">
    <property type="entry name" value="Cystine-knot_cytokine"/>
</dbReference>
<evidence type="ECO:0000256" key="10">
    <source>
        <dbReference type="SAM" id="SignalP"/>
    </source>
</evidence>
<evidence type="ECO:0000256" key="8">
    <source>
        <dbReference type="RuleBase" id="RU000354"/>
    </source>
</evidence>
<comment type="similarity">
    <text evidence="2 8">Belongs to the TGF-beta family.</text>
</comment>
<dbReference type="Pfam" id="PF00019">
    <property type="entry name" value="TGF_beta"/>
    <property type="match status" value="1"/>
</dbReference>
<keyword evidence="12" id="KW-1185">Reference proteome</keyword>
<evidence type="ECO:0000256" key="9">
    <source>
        <dbReference type="SAM" id="MobiDB-lite"/>
    </source>
</evidence>
<dbReference type="PROSITE" id="PS00250">
    <property type="entry name" value="TGF_BETA_1"/>
    <property type="match status" value="1"/>
</dbReference>
<evidence type="ECO:0000259" key="11">
    <source>
        <dbReference type="PROSITE" id="PS51362"/>
    </source>
</evidence>
<name>A0A6J0C0J6_NEOLC</name>
<dbReference type="Proteomes" id="UP000829291">
    <property type="component" value="Chromosome 3"/>
</dbReference>
<protein>
    <submittedName>
        <fullName evidence="13">Bone morphogenetic protein 2</fullName>
    </submittedName>
</protein>
<feature type="domain" description="TGF-beta family profile" evidence="11">
    <location>
        <begin position="364"/>
        <end position="484"/>
    </location>
</feature>
<evidence type="ECO:0000313" key="12">
    <source>
        <dbReference type="Proteomes" id="UP000829291"/>
    </source>
</evidence>
<reference evidence="13" key="1">
    <citation type="submission" date="2025-08" db="UniProtKB">
        <authorList>
            <consortium name="RefSeq"/>
        </authorList>
    </citation>
    <scope>IDENTIFICATION</scope>
    <source>
        <tissue evidence="13">Thorax and Abdomen</tissue>
    </source>
</reference>